<accession>A0A8J4E900</accession>
<evidence type="ECO:0000313" key="2">
    <source>
        <dbReference type="Proteomes" id="UP000635606"/>
    </source>
</evidence>
<reference evidence="1" key="1">
    <citation type="submission" date="2021-01" db="EMBL/GenBank/DDBJ databases">
        <title>Whole genome shotgun sequence of Virgisporangium ochraceum NBRC 16418.</title>
        <authorList>
            <person name="Komaki H."/>
            <person name="Tamura T."/>
        </authorList>
    </citation>
    <scope>NUCLEOTIDE SEQUENCE</scope>
    <source>
        <strain evidence="1">NBRC 16418</strain>
    </source>
</reference>
<dbReference type="EMBL" id="BOPH01000010">
    <property type="protein sequence ID" value="GIJ65788.1"/>
    <property type="molecule type" value="Genomic_DNA"/>
</dbReference>
<dbReference type="Proteomes" id="UP000635606">
    <property type="component" value="Unassembled WGS sequence"/>
</dbReference>
<keyword evidence="2" id="KW-1185">Reference proteome</keyword>
<proteinExistence type="predicted"/>
<comment type="caution">
    <text evidence="1">The sequence shown here is derived from an EMBL/GenBank/DDBJ whole genome shotgun (WGS) entry which is preliminary data.</text>
</comment>
<gene>
    <name evidence="1" type="ORF">Voc01_007050</name>
</gene>
<evidence type="ECO:0000313" key="1">
    <source>
        <dbReference type="EMBL" id="GIJ65788.1"/>
    </source>
</evidence>
<protein>
    <submittedName>
        <fullName evidence="1">Uncharacterized protein</fullName>
    </submittedName>
</protein>
<sequence>MRLLEPVATLCAEAGVPVSGGSFRPAAPDATGAPQTPVAALRCTAEDDSWDAVVTAVRGHRRAGGGGYARDPRTGYDLDSPGDLVFEVQIREDDDGLGGHGPRPIVVFRLFEQARAAADELILWHRRAGLFTVDPPVEDPKARLRRERRRFEHRRAAAESARVRVAEVPAQFAAAAAAIDPSALCFHFPRDRNGRYLRSAVVALARDPGVRPHLRTRWLTARAHGPDLLVGAADLISANQPHRWDLTPWLWRRDHAGTGPTNRWQVEHPDDVAPVVDAMRRSAWPDAFDAAGVRVEPDLLRILAGVPHRHFRAEVTGTWVTNLYTGFTDLAPWRLGAAYRAWHDERTRHGLTTRDPVVLFGLGGLGTARKPKVALGTEAGQPLLRLTYTGGNAVLPHALWTVPADLAAHLYGFVAAQ</sequence>
<dbReference type="AlphaFoldDB" id="A0A8J4E900"/>
<organism evidence="1 2">
    <name type="scientific">Virgisporangium ochraceum</name>
    <dbReference type="NCBI Taxonomy" id="65505"/>
    <lineage>
        <taxon>Bacteria</taxon>
        <taxon>Bacillati</taxon>
        <taxon>Actinomycetota</taxon>
        <taxon>Actinomycetes</taxon>
        <taxon>Micromonosporales</taxon>
        <taxon>Micromonosporaceae</taxon>
        <taxon>Virgisporangium</taxon>
    </lineage>
</organism>
<name>A0A8J4E900_9ACTN</name>